<dbReference type="SUPFAM" id="SSF46689">
    <property type="entry name" value="Homeodomain-like"/>
    <property type="match status" value="2"/>
</dbReference>
<dbReference type="Proteomes" id="UP000487649">
    <property type="component" value="Unassembled WGS sequence"/>
</dbReference>
<dbReference type="GO" id="GO:0043565">
    <property type="term" value="F:sequence-specific DNA binding"/>
    <property type="evidence" value="ECO:0007669"/>
    <property type="project" value="InterPro"/>
</dbReference>
<dbReference type="SMART" id="SM00342">
    <property type="entry name" value="HTH_ARAC"/>
    <property type="match status" value="1"/>
</dbReference>
<dbReference type="CDD" id="cd02208">
    <property type="entry name" value="cupin_RmlC-like"/>
    <property type="match status" value="1"/>
</dbReference>
<dbReference type="InterPro" id="IPR018062">
    <property type="entry name" value="HTH_AraC-typ_CS"/>
</dbReference>
<comment type="caution">
    <text evidence="1">The sequence shown here is derived from an EMBL/GenBank/DDBJ whole genome shotgun (WGS) entry which is preliminary data.</text>
</comment>
<dbReference type="RefSeq" id="WP_006784741.1">
    <property type="nucleotide sequence ID" value="NZ_CABJBH010000014.1"/>
</dbReference>
<dbReference type="InterPro" id="IPR009057">
    <property type="entry name" value="Homeodomain-like_sf"/>
</dbReference>
<dbReference type="GO" id="GO:0003700">
    <property type="term" value="F:DNA-binding transcription factor activity"/>
    <property type="evidence" value="ECO:0007669"/>
    <property type="project" value="InterPro"/>
</dbReference>
<dbReference type="PANTHER" id="PTHR43280">
    <property type="entry name" value="ARAC-FAMILY TRANSCRIPTIONAL REGULATOR"/>
    <property type="match status" value="1"/>
</dbReference>
<dbReference type="InterPro" id="IPR018060">
    <property type="entry name" value="HTH_AraC"/>
</dbReference>
<dbReference type="PROSITE" id="PS00041">
    <property type="entry name" value="HTH_ARAC_FAMILY_1"/>
    <property type="match status" value="1"/>
</dbReference>
<name>A0A6A8SND8_9FIRM</name>
<dbReference type="InterPro" id="IPR037923">
    <property type="entry name" value="HTH-like"/>
</dbReference>
<evidence type="ECO:0000313" key="2">
    <source>
        <dbReference type="Proteomes" id="UP000487649"/>
    </source>
</evidence>
<reference evidence="1 2" key="1">
    <citation type="journal article" date="2019" name="Nat. Med.">
        <title>A library of human gut bacterial isolates paired with longitudinal multiomics data enables mechanistic microbiome research.</title>
        <authorList>
            <person name="Poyet M."/>
            <person name="Groussin M."/>
            <person name="Gibbons S.M."/>
            <person name="Avila-Pacheco J."/>
            <person name="Jiang X."/>
            <person name="Kearney S.M."/>
            <person name="Perrotta A.R."/>
            <person name="Berdy B."/>
            <person name="Zhao S."/>
            <person name="Lieberman T.D."/>
            <person name="Swanson P.K."/>
            <person name="Smith M."/>
            <person name="Roesemann S."/>
            <person name="Alexander J.E."/>
            <person name="Rich S.A."/>
            <person name="Livny J."/>
            <person name="Vlamakis H."/>
            <person name="Clish C."/>
            <person name="Bullock K."/>
            <person name="Deik A."/>
            <person name="Scott J."/>
            <person name="Pierce K.A."/>
            <person name="Xavier R.J."/>
            <person name="Alm E.J."/>
        </authorList>
    </citation>
    <scope>NUCLEOTIDE SEQUENCE [LARGE SCALE GENOMIC DNA]</scope>
    <source>
        <strain evidence="1 2">BIOML-A198</strain>
    </source>
</reference>
<sequence length="301" mass="34981">MPIQIYDLNLDKKNRELEVRGTPLFPCGAYFSDIISNVTGDIPWHWHDEFEVIVIKKGPIKISVSGTDYLLQTGEGLFINSNVLHSVYVFNDQPCLLNSLVFHKELICDTNENIFKQRYIQPLANCNALPSIPLYPHIKWQRIAIDCILTAYEAYESEKFGYELFIRNQLSHLFYLLVKHHQEALQQPQIENQEMKRLKKMLNFIHENYSKGVEVGQIAASANISIRECQRCFQKHVQMSPMQYLLKYRISVSAGLLLQTDATITEICNKVGFDSPSYYTKIFKRFMNTSPTAYRKKTIVR</sequence>
<proteinExistence type="predicted"/>
<dbReference type="GeneID" id="60058144"/>
<dbReference type="PROSITE" id="PS01124">
    <property type="entry name" value="HTH_ARAC_FAMILY_2"/>
    <property type="match status" value="1"/>
</dbReference>
<dbReference type="AlphaFoldDB" id="A0A6A8SND8"/>
<dbReference type="Gene3D" id="2.60.120.10">
    <property type="entry name" value="Jelly Rolls"/>
    <property type="match status" value="1"/>
</dbReference>
<dbReference type="InterPro" id="IPR014710">
    <property type="entry name" value="RmlC-like_jellyroll"/>
</dbReference>
<organism evidence="1 2">
    <name type="scientific">Turicibacter sanguinis</name>
    <dbReference type="NCBI Taxonomy" id="154288"/>
    <lineage>
        <taxon>Bacteria</taxon>
        <taxon>Bacillati</taxon>
        <taxon>Bacillota</taxon>
        <taxon>Erysipelotrichia</taxon>
        <taxon>Erysipelotrichales</taxon>
        <taxon>Turicibacteraceae</taxon>
        <taxon>Turicibacter</taxon>
    </lineage>
</organism>
<gene>
    <name evidence="1" type="ORF">GMA92_06930</name>
</gene>
<dbReference type="InterPro" id="IPR003313">
    <property type="entry name" value="AraC-bd"/>
</dbReference>
<dbReference type="EMBL" id="WMQE01000012">
    <property type="protein sequence ID" value="MTK21152.1"/>
    <property type="molecule type" value="Genomic_DNA"/>
</dbReference>
<dbReference type="PRINTS" id="PR00032">
    <property type="entry name" value="HTHARAC"/>
</dbReference>
<dbReference type="SUPFAM" id="SSF51215">
    <property type="entry name" value="Regulatory protein AraC"/>
    <property type="match status" value="1"/>
</dbReference>
<dbReference type="Gene3D" id="1.10.10.60">
    <property type="entry name" value="Homeodomain-like"/>
    <property type="match status" value="2"/>
</dbReference>
<protein>
    <submittedName>
        <fullName evidence="1">Helix-turn-helix domain-containing protein</fullName>
    </submittedName>
</protein>
<accession>A0A6A8SND8</accession>
<dbReference type="Pfam" id="PF02311">
    <property type="entry name" value="AraC_binding"/>
    <property type="match status" value="1"/>
</dbReference>
<dbReference type="Pfam" id="PF12833">
    <property type="entry name" value="HTH_18"/>
    <property type="match status" value="1"/>
</dbReference>
<dbReference type="PANTHER" id="PTHR43280:SF28">
    <property type="entry name" value="HTH-TYPE TRANSCRIPTIONAL ACTIVATOR RHAS"/>
    <property type="match status" value="1"/>
</dbReference>
<evidence type="ECO:0000313" key="1">
    <source>
        <dbReference type="EMBL" id="MTK21152.1"/>
    </source>
</evidence>
<dbReference type="InterPro" id="IPR020449">
    <property type="entry name" value="Tscrpt_reg_AraC-type_HTH"/>
</dbReference>